<evidence type="ECO:0000256" key="7">
    <source>
        <dbReference type="SAM" id="MobiDB-lite"/>
    </source>
</evidence>
<dbReference type="InterPro" id="IPR051906">
    <property type="entry name" value="TolC-like"/>
</dbReference>
<keyword evidence="6" id="KW-0175">Coiled coil</keyword>
<keyword evidence="8" id="KW-0732">Signal</keyword>
<dbReference type="Proteomes" id="UP000249610">
    <property type="component" value="Unassembled WGS sequence"/>
</dbReference>
<reference evidence="9 10" key="1">
    <citation type="submission" date="2018-06" db="EMBL/GenBank/DDBJ databases">
        <title>Genomic Encyclopedia of Archaeal and Bacterial Type Strains, Phase II (KMG-II): from individual species to whole genera.</title>
        <authorList>
            <person name="Goeker M."/>
        </authorList>
    </citation>
    <scope>NUCLEOTIDE SEQUENCE [LARGE SCALE GENOMIC DNA]</scope>
    <source>
        <strain evidence="9 10">DSM 23446</strain>
    </source>
</reference>
<organism evidence="9 10">
    <name type="scientific">Algoriphagus yeomjeoni</name>
    <dbReference type="NCBI Taxonomy" id="291403"/>
    <lineage>
        <taxon>Bacteria</taxon>
        <taxon>Pseudomonadati</taxon>
        <taxon>Bacteroidota</taxon>
        <taxon>Cytophagia</taxon>
        <taxon>Cytophagales</taxon>
        <taxon>Cyclobacteriaceae</taxon>
        <taxon>Algoriphagus</taxon>
    </lineage>
</organism>
<sequence>MKKLLTLAILWASVGHFALSQNLDEYLVRAAENNPELKAYYNEYLAATEIGNQVSLPNPELQVGFYFRPMERFMGNQQADIRLMQMFPWFGMLKAQESEADQMALARYQLFLDAKNNLFFQVKTTWYALAELEQEIRITEENLEILRKYERMALIRFENSSSSAEGPSSTPMAPSSSSSVSAGSAGMNTMGNQTQGMSSQANSSAMTSPAAMGSTGPGMTDVLRIRLQINTLDNELDLLNANKIPLQVELNKLMNSPREAQLSNPEPLLPFVMNLEKQAILDSISANNPMLAMYDAELLALESQKQMAKLDGRPMLGAGVNYMPFQPRIEDGMSMGGKDMIMPMVTVTLPIYRKKTTAKIKETELRQEAVQFNKENTLNQLEIEWAKAFRDLEDANRKVRLYEQQLDLANQNLSLLLTAYATSGQDFEEVLRAQQLILDYEFSKIGAITRQYTSLAMLDMLSATGIQPYSK</sequence>
<gene>
    <name evidence="9" type="ORF">LV83_00853</name>
</gene>
<feature type="compositionally biased region" description="Low complexity" evidence="7">
    <location>
        <begin position="160"/>
        <end position="186"/>
    </location>
</feature>
<dbReference type="Gene3D" id="1.20.1600.10">
    <property type="entry name" value="Outer membrane efflux proteins (OEP)"/>
    <property type="match status" value="2"/>
</dbReference>
<keyword evidence="2" id="KW-1134">Transmembrane beta strand</keyword>
<comment type="subcellular location">
    <subcellularLocation>
        <location evidence="1">Cell outer membrane</location>
    </subcellularLocation>
</comment>
<protein>
    <submittedName>
        <fullName evidence="9">Outer membrane protein TolC</fullName>
    </submittedName>
</protein>
<dbReference type="SUPFAM" id="SSF56954">
    <property type="entry name" value="Outer membrane efflux proteins (OEP)"/>
    <property type="match status" value="2"/>
</dbReference>
<dbReference type="GO" id="GO:1990281">
    <property type="term" value="C:efflux pump complex"/>
    <property type="evidence" value="ECO:0007669"/>
    <property type="project" value="TreeGrafter"/>
</dbReference>
<dbReference type="GO" id="GO:0009279">
    <property type="term" value="C:cell outer membrane"/>
    <property type="evidence" value="ECO:0007669"/>
    <property type="project" value="UniProtKB-SubCell"/>
</dbReference>
<proteinExistence type="predicted"/>
<name>A0A327PQQ4_9BACT</name>
<dbReference type="EMBL" id="QLLK01000002">
    <property type="protein sequence ID" value="RAI93947.1"/>
    <property type="molecule type" value="Genomic_DNA"/>
</dbReference>
<evidence type="ECO:0000256" key="4">
    <source>
        <dbReference type="ARBA" id="ARBA00023136"/>
    </source>
</evidence>
<keyword evidence="4" id="KW-0472">Membrane</keyword>
<evidence type="ECO:0000313" key="10">
    <source>
        <dbReference type="Proteomes" id="UP000249610"/>
    </source>
</evidence>
<dbReference type="PANTHER" id="PTHR30026:SF20">
    <property type="entry name" value="OUTER MEMBRANE PROTEIN TOLC"/>
    <property type="match status" value="1"/>
</dbReference>
<dbReference type="GO" id="GO:0015562">
    <property type="term" value="F:efflux transmembrane transporter activity"/>
    <property type="evidence" value="ECO:0007669"/>
    <property type="project" value="InterPro"/>
</dbReference>
<dbReference type="GO" id="GO:0015288">
    <property type="term" value="F:porin activity"/>
    <property type="evidence" value="ECO:0007669"/>
    <property type="project" value="TreeGrafter"/>
</dbReference>
<dbReference type="AlphaFoldDB" id="A0A327PQQ4"/>
<evidence type="ECO:0000256" key="1">
    <source>
        <dbReference type="ARBA" id="ARBA00004442"/>
    </source>
</evidence>
<evidence type="ECO:0000256" key="2">
    <source>
        <dbReference type="ARBA" id="ARBA00022452"/>
    </source>
</evidence>
<evidence type="ECO:0000313" key="9">
    <source>
        <dbReference type="EMBL" id="RAI93947.1"/>
    </source>
</evidence>
<evidence type="ECO:0000256" key="8">
    <source>
        <dbReference type="SAM" id="SignalP"/>
    </source>
</evidence>
<evidence type="ECO:0000256" key="5">
    <source>
        <dbReference type="ARBA" id="ARBA00023237"/>
    </source>
</evidence>
<feature type="chain" id="PRO_5016283861" evidence="8">
    <location>
        <begin position="19"/>
        <end position="471"/>
    </location>
</feature>
<dbReference type="PANTHER" id="PTHR30026">
    <property type="entry name" value="OUTER MEMBRANE PROTEIN TOLC"/>
    <property type="match status" value="1"/>
</dbReference>
<dbReference type="OrthoDB" id="1680428at2"/>
<evidence type="ECO:0000256" key="3">
    <source>
        <dbReference type="ARBA" id="ARBA00022692"/>
    </source>
</evidence>
<feature type="coiled-coil region" evidence="6">
    <location>
        <begin position="378"/>
        <end position="412"/>
    </location>
</feature>
<dbReference type="RefSeq" id="WP_111610282.1">
    <property type="nucleotide sequence ID" value="NZ_QLLK01000002.1"/>
</dbReference>
<feature type="compositionally biased region" description="Polar residues" evidence="7">
    <location>
        <begin position="187"/>
        <end position="207"/>
    </location>
</feature>
<feature type="region of interest" description="Disordered" evidence="7">
    <location>
        <begin position="160"/>
        <end position="217"/>
    </location>
</feature>
<keyword evidence="5" id="KW-0998">Cell outer membrane</keyword>
<keyword evidence="10" id="KW-1185">Reference proteome</keyword>
<comment type="caution">
    <text evidence="9">The sequence shown here is derived from an EMBL/GenBank/DDBJ whole genome shotgun (WGS) entry which is preliminary data.</text>
</comment>
<keyword evidence="3" id="KW-0812">Transmembrane</keyword>
<evidence type="ECO:0000256" key="6">
    <source>
        <dbReference type="SAM" id="Coils"/>
    </source>
</evidence>
<feature type="signal peptide" evidence="8">
    <location>
        <begin position="1"/>
        <end position="18"/>
    </location>
</feature>
<accession>A0A327PQQ4</accession>